<reference evidence="3 4" key="1">
    <citation type="submission" date="2019-02" db="EMBL/GenBank/DDBJ databases">
        <title>Deep-cultivation of Planctomycetes and their phenomic and genomic characterization uncovers novel biology.</title>
        <authorList>
            <person name="Wiegand S."/>
            <person name="Jogler M."/>
            <person name="Boedeker C."/>
            <person name="Pinto D."/>
            <person name="Vollmers J."/>
            <person name="Rivas-Marin E."/>
            <person name="Kohn T."/>
            <person name="Peeters S.H."/>
            <person name="Heuer A."/>
            <person name="Rast P."/>
            <person name="Oberbeckmann S."/>
            <person name="Bunk B."/>
            <person name="Jeske O."/>
            <person name="Meyerdierks A."/>
            <person name="Storesund J.E."/>
            <person name="Kallscheuer N."/>
            <person name="Luecker S."/>
            <person name="Lage O.M."/>
            <person name="Pohl T."/>
            <person name="Merkel B.J."/>
            <person name="Hornburger P."/>
            <person name="Mueller R.-W."/>
            <person name="Bruemmer F."/>
            <person name="Labrenz M."/>
            <person name="Spormann A.M."/>
            <person name="Op den Camp H."/>
            <person name="Overmann J."/>
            <person name="Amann R."/>
            <person name="Jetten M.S.M."/>
            <person name="Mascher T."/>
            <person name="Medema M.H."/>
            <person name="Devos D.P."/>
            <person name="Kaster A.-K."/>
            <person name="Ovreas L."/>
            <person name="Rohde M."/>
            <person name="Galperin M.Y."/>
            <person name="Jogler C."/>
        </authorList>
    </citation>
    <scope>NUCLEOTIDE SEQUENCE [LARGE SCALE GENOMIC DNA]</scope>
    <source>
        <strain evidence="3 4">TBK1r</strain>
    </source>
</reference>
<gene>
    <name evidence="3" type="ORF">TBK1r_64920</name>
</gene>
<dbReference type="Gene3D" id="2.60.120.380">
    <property type="match status" value="2"/>
</dbReference>
<evidence type="ECO:0000313" key="3">
    <source>
        <dbReference type="EMBL" id="QDV87462.1"/>
    </source>
</evidence>
<dbReference type="GO" id="GO:0006508">
    <property type="term" value="P:proteolysis"/>
    <property type="evidence" value="ECO:0007669"/>
    <property type="project" value="UniProtKB-KW"/>
</dbReference>
<protein>
    <submittedName>
        <fullName evidence="3">Subtilase-type serine protease</fullName>
        <ecNumber evidence="3">3.4.21.-</ecNumber>
    </submittedName>
</protein>
<accession>A0ABX5Y0I3</accession>
<keyword evidence="3" id="KW-0645">Protease</keyword>
<evidence type="ECO:0000313" key="4">
    <source>
        <dbReference type="Proteomes" id="UP000318081"/>
    </source>
</evidence>
<keyword evidence="3" id="KW-0378">Hydrolase</keyword>
<dbReference type="EMBL" id="CP036432">
    <property type="protein sequence ID" value="QDV87462.1"/>
    <property type="molecule type" value="Genomic_DNA"/>
</dbReference>
<proteinExistence type="predicted"/>
<dbReference type="GO" id="GO:0008233">
    <property type="term" value="F:peptidase activity"/>
    <property type="evidence" value="ECO:0007669"/>
    <property type="project" value="UniProtKB-KW"/>
</dbReference>
<dbReference type="Proteomes" id="UP000318081">
    <property type="component" value="Chromosome"/>
</dbReference>
<keyword evidence="4" id="KW-1185">Reference proteome</keyword>
<feature type="region of interest" description="Disordered" evidence="2">
    <location>
        <begin position="651"/>
        <end position="675"/>
    </location>
</feature>
<evidence type="ECO:0000256" key="2">
    <source>
        <dbReference type="SAM" id="MobiDB-lite"/>
    </source>
</evidence>
<evidence type="ECO:0000256" key="1">
    <source>
        <dbReference type="SAM" id="Coils"/>
    </source>
</evidence>
<sequence>MDKSTWIPILGLTLVLVAGPWAPAPSATAQRASGQSAPYIGFVYPAGGQQGTTVEVRLGGQRIDGAHAALVSGEGVSAEVSQFYRKLSNQEVTLLREQLRELRGEVAQQKKAKQEVDEATEQFIVRLEKRIGEWVNRPACEAVSSIALVKVTIDRDAEPGAREIRLIGARGLTNPMVFHVGQLPESSRKPMLTSPFQVLGKEALAQRKRPAEEIESRIELPCTVNGQIASGEVNRYRFEARAGQRLVISTKARELVPFIADAVPGWFQPVMALYDSDGRELAFNDDYRFKPDPTLFLDVPRDGEYVLTITDALYRGREDFVYRISIGQLPFVTSVFPLGSRSGQTPDVELFGRNLEQTQLSLPSPDAAPEIYQAVADVDGLASNTFPLAVDALPEGLDREPNNRPADAQPVKLPIIINGRIDRPDDWDVFKITANAGDRIVAEVHARRLDSALDSMLKVTDSSGKPLAHNDDHIDAAAGLNTHHADSYVAITLPEDGDYFVHLGDTTRDGGPEHGYRLRLSRPRPDFALRVVPSSLNLRGKSAAAVTVYAIRRDGFEGPINLNVEDLPDGFTAAPVTLKAHQNEAKLFVRSHRNNMDQPVDLTIVGRAKMLHRTVTHPAVPAEDRMQAFLWRHLVPAQDLKALVINAAAGRPPTRVRPPKLEPKDLPTGPPQFSKNQVAGRLRQLNLLFDEWLLTDDFYRRKVAQCEVFGAAEPVVAKKK</sequence>
<dbReference type="RefSeq" id="WP_145219160.1">
    <property type="nucleotide sequence ID" value="NZ_CP036432.1"/>
</dbReference>
<keyword evidence="1" id="KW-0175">Coiled coil</keyword>
<feature type="coiled-coil region" evidence="1">
    <location>
        <begin position="85"/>
        <end position="122"/>
    </location>
</feature>
<dbReference type="EC" id="3.4.21.-" evidence="3"/>
<name>A0ABX5Y0I3_9BACT</name>
<organism evidence="3 4">
    <name type="scientific">Stieleria magnilauensis</name>
    <dbReference type="NCBI Taxonomy" id="2527963"/>
    <lineage>
        <taxon>Bacteria</taxon>
        <taxon>Pseudomonadati</taxon>
        <taxon>Planctomycetota</taxon>
        <taxon>Planctomycetia</taxon>
        <taxon>Pirellulales</taxon>
        <taxon>Pirellulaceae</taxon>
        <taxon>Stieleria</taxon>
    </lineage>
</organism>